<evidence type="ECO:0000313" key="2">
    <source>
        <dbReference type="EMBL" id="MCD2197741.1"/>
    </source>
</evidence>
<feature type="transmembrane region" description="Helical" evidence="1">
    <location>
        <begin position="125"/>
        <end position="147"/>
    </location>
</feature>
<keyword evidence="1" id="KW-0472">Membrane</keyword>
<feature type="transmembrane region" description="Helical" evidence="1">
    <location>
        <begin position="75"/>
        <end position="93"/>
    </location>
</feature>
<protein>
    <submittedName>
        <fullName evidence="2">Uncharacterized protein</fullName>
    </submittedName>
</protein>
<sequence>MGSPTRAALIGAAIAGGFGGLWAVWAASGLDGTAHGVLVALGIVLGLAVVVPAVVLARRAPSGDRGDGSLFTSRAYRVIVAAEVVAIVVGNVLLGRFGLGAFVIAWTAFVVGVHFLAFGRAFAQVFTTIGVFMIAGAGLGLIVGLVGLGDARILLVTGIVSAVVLLGAGARTVLAAHLVWP</sequence>
<keyword evidence="1" id="KW-1133">Transmembrane helix</keyword>
<reference evidence="2 3" key="1">
    <citation type="submission" date="2021-11" db="EMBL/GenBank/DDBJ databases">
        <title>Draft genome sequence of Actinomycetospora sp. SF1 isolated from the rhizosphere soil.</title>
        <authorList>
            <person name="Duangmal K."/>
            <person name="Chantavorakit T."/>
        </authorList>
    </citation>
    <scope>NUCLEOTIDE SEQUENCE [LARGE SCALE GENOMIC DNA]</scope>
    <source>
        <strain evidence="2 3">TBRC 5722</strain>
    </source>
</reference>
<name>A0ABS8PJZ2_9PSEU</name>
<gene>
    <name evidence="2" type="ORF">LQ327_30660</name>
</gene>
<keyword evidence="1" id="KW-0812">Transmembrane</keyword>
<keyword evidence="3" id="KW-1185">Reference proteome</keyword>
<feature type="transmembrane region" description="Helical" evidence="1">
    <location>
        <begin position="99"/>
        <end position="118"/>
    </location>
</feature>
<dbReference type="RefSeq" id="WP_230740026.1">
    <property type="nucleotide sequence ID" value="NZ_JAJNDB010000009.1"/>
</dbReference>
<dbReference type="Proteomes" id="UP001199469">
    <property type="component" value="Unassembled WGS sequence"/>
</dbReference>
<organism evidence="2 3">
    <name type="scientific">Actinomycetospora endophytica</name>
    <dbReference type="NCBI Taxonomy" id="2291215"/>
    <lineage>
        <taxon>Bacteria</taxon>
        <taxon>Bacillati</taxon>
        <taxon>Actinomycetota</taxon>
        <taxon>Actinomycetes</taxon>
        <taxon>Pseudonocardiales</taxon>
        <taxon>Pseudonocardiaceae</taxon>
        <taxon>Actinomycetospora</taxon>
    </lineage>
</organism>
<evidence type="ECO:0000256" key="1">
    <source>
        <dbReference type="SAM" id="Phobius"/>
    </source>
</evidence>
<evidence type="ECO:0000313" key="3">
    <source>
        <dbReference type="Proteomes" id="UP001199469"/>
    </source>
</evidence>
<dbReference type="EMBL" id="JAJNDB010000009">
    <property type="protein sequence ID" value="MCD2197741.1"/>
    <property type="molecule type" value="Genomic_DNA"/>
</dbReference>
<proteinExistence type="predicted"/>
<comment type="caution">
    <text evidence="2">The sequence shown here is derived from an EMBL/GenBank/DDBJ whole genome shotgun (WGS) entry which is preliminary data.</text>
</comment>
<accession>A0ABS8PJZ2</accession>
<feature type="transmembrane region" description="Helical" evidence="1">
    <location>
        <begin position="36"/>
        <end position="55"/>
    </location>
</feature>
<feature type="transmembrane region" description="Helical" evidence="1">
    <location>
        <begin position="153"/>
        <end position="180"/>
    </location>
</feature>